<name>A0ABY9MBI5_9BACL</name>
<dbReference type="Pfam" id="PF11122">
    <property type="entry name" value="Spore-coat_CotD"/>
    <property type="match status" value="1"/>
</dbReference>
<organism evidence="1 2">
    <name type="scientific">Geobacillus proteiniphilus</name>
    <dbReference type="NCBI Taxonomy" id="860353"/>
    <lineage>
        <taxon>Bacteria</taxon>
        <taxon>Bacillati</taxon>
        <taxon>Bacillota</taxon>
        <taxon>Bacilli</taxon>
        <taxon>Bacillales</taxon>
        <taxon>Anoxybacillaceae</taxon>
        <taxon>Geobacillus</taxon>
    </lineage>
</organism>
<dbReference type="EMBL" id="CP133076">
    <property type="protein sequence ID" value="WMJ15261.1"/>
    <property type="molecule type" value="Genomic_DNA"/>
</dbReference>
<evidence type="ECO:0000313" key="1">
    <source>
        <dbReference type="EMBL" id="WMJ15261.1"/>
    </source>
</evidence>
<gene>
    <name evidence="1" type="ORF">RA955_10555</name>
</gene>
<protein>
    <submittedName>
        <fullName evidence="1">CotD family spore coat protein</fullName>
    </submittedName>
</protein>
<dbReference type="InterPro" id="IPR020108">
    <property type="entry name" value="Spore_coat_CotD"/>
</dbReference>
<keyword evidence="2" id="KW-1185">Reference proteome</keyword>
<reference evidence="1 2" key="1">
    <citation type="submission" date="2023-08" db="EMBL/GenBank/DDBJ databases">
        <title>Genome sequencing of the thermostable Gram positive bacteria Geobacillus proteiniphilus strain T-6.</title>
        <authorList>
            <person name="Shulami S."/>
            <person name="Shoham Y."/>
        </authorList>
    </citation>
    <scope>NUCLEOTIDE SEQUENCE [LARGE SCALE GENOMIC DNA]</scope>
    <source>
        <strain evidence="1 2">T-6</strain>
    </source>
</reference>
<keyword evidence="1" id="KW-0167">Capsid protein</keyword>
<dbReference type="Proteomes" id="UP001223761">
    <property type="component" value="Chromosome"/>
</dbReference>
<sequence length="85" mass="9659">MHCLPNVTAPIVHPPRCNVQHHFEATIVPHIHPSHTTHVYHHLYEHQHYFPHTESAVAQAANRHLYCPGPGPMPGFGPFPPFPLR</sequence>
<keyword evidence="1" id="KW-0946">Virion</keyword>
<evidence type="ECO:0000313" key="2">
    <source>
        <dbReference type="Proteomes" id="UP001223761"/>
    </source>
</evidence>
<dbReference type="RefSeq" id="WP_074043995.1">
    <property type="nucleotide sequence ID" value="NZ_CP133076.1"/>
</dbReference>
<proteinExistence type="predicted"/>
<accession>A0ABY9MBI5</accession>